<name>A0A6J6HI40_9ZZZZ</name>
<evidence type="ECO:0000256" key="4">
    <source>
        <dbReference type="ARBA" id="ARBA00022840"/>
    </source>
</evidence>
<dbReference type="GO" id="GO:0016114">
    <property type="term" value="P:terpenoid biosynthetic process"/>
    <property type="evidence" value="ECO:0007669"/>
    <property type="project" value="InterPro"/>
</dbReference>
<keyword evidence="2" id="KW-0547">Nucleotide-binding</keyword>
<keyword evidence="1" id="KW-0808">Transferase</keyword>
<dbReference type="PIRSF" id="PIRSF010376">
    <property type="entry name" value="IspE"/>
    <property type="match status" value="1"/>
</dbReference>
<evidence type="ECO:0000256" key="1">
    <source>
        <dbReference type="ARBA" id="ARBA00022679"/>
    </source>
</evidence>
<dbReference type="PANTHER" id="PTHR43527">
    <property type="entry name" value="4-DIPHOSPHOCYTIDYL-2-C-METHYL-D-ERYTHRITOL KINASE, CHLOROPLASTIC"/>
    <property type="match status" value="1"/>
</dbReference>
<feature type="domain" description="GHMP kinase N-terminal" evidence="5">
    <location>
        <begin position="73"/>
        <end position="115"/>
    </location>
</feature>
<evidence type="ECO:0000256" key="3">
    <source>
        <dbReference type="ARBA" id="ARBA00022777"/>
    </source>
</evidence>
<keyword evidence="3" id="KW-0418">Kinase</keyword>
<proteinExistence type="inferred from homology"/>
<evidence type="ECO:0000313" key="6">
    <source>
        <dbReference type="EMBL" id="CAB4612750.1"/>
    </source>
</evidence>
<evidence type="ECO:0000256" key="2">
    <source>
        <dbReference type="ARBA" id="ARBA00022741"/>
    </source>
</evidence>
<dbReference type="Gene3D" id="3.30.230.10">
    <property type="match status" value="1"/>
</dbReference>
<dbReference type="HAMAP" id="MF_00061">
    <property type="entry name" value="IspE"/>
    <property type="match status" value="1"/>
</dbReference>
<dbReference type="GO" id="GO:0005524">
    <property type="term" value="F:ATP binding"/>
    <property type="evidence" value="ECO:0007669"/>
    <property type="project" value="UniProtKB-KW"/>
</dbReference>
<evidence type="ECO:0000259" key="5">
    <source>
        <dbReference type="Pfam" id="PF00288"/>
    </source>
</evidence>
<dbReference type="EMBL" id="CAEZUN010000217">
    <property type="protein sequence ID" value="CAB4612750.1"/>
    <property type="molecule type" value="Genomic_DNA"/>
</dbReference>
<dbReference type="InterPro" id="IPR014721">
    <property type="entry name" value="Ribsml_uS5_D2-typ_fold_subgr"/>
</dbReference>
<keyword evidence="4" id="KW-0067">ATP-binding</keyword>
<dbReference type="InterPro" id="IPR020568">
    <property type="entry name" value="Ribosomal_Su5_D2-typ_SF"/>
</dbReference>
<accession>A0A6J6HI40</accession>
<dbReference type="SUPFAM" id="SSF54211">
    <property type="entry name" value="Ribosomal protein S5 domain 2-like"/>
    <property type="match status" value="1"/>
</dbReference>
<dbReference type="InterPro" id="IPR004424">
    <property type="entry name" value="IspE"/>
</dbReference>
<reference evidence="6" key="1">
    <citation type="submission" date="2020-05" db="EMBL/GenBank/DDBJ databases">
        <authorList>
            <person name="Chiriac C."/>
            <person name="Salcher M."/>
            <person name="Ghai R."/>
            <person name="Kavagutti S V."/>
        </authorList>
    </citation>
    <scope>NUCLEOTIDE SEQUENCE</scope>
</reference>
<dbReference type="Gene3D" id="3.30.70.890">
    <property type="entry name" value="GHMP kinase, C-terminal domain"/>
    <property type="match status" value="1"/>
</dbReference>
<dbReference type="PANTHER" id="PTHR43527:SF2">
    <property type="entry name" value="4-DIPHOSPHOCYTIDYL-2-C-METHYL-D-ERYTHRITOL KINASE, CHLOROPLASTIC"/>
    <property type="match status" value="1"/>
</dbReference>
<sequence length="253" mass="26826">MSSQIISLIAPAKLTVSLKVTGVRADGFHLIDAEMVTLDLADELVVDPSRTGLEITGKFAGDLNKTDQDLTNNLVSRALLLAGRKAHVRVTKNIPAGGGLGGGSADAAAILRWAGFTDLVSAAKLGADIAFCIVGGRARVLGIGEIIEPLEKMHREITLVIPPFGVSTPAVYKAFDELTDFDKIQLNNSGVNDLEIAALKVEPRLATWKQRISKTAGAEPILAGSGSTWWLDGKFENLAEQLSDATVVVTRTK</sequence>
<dbReference type="GO" id="GO:0050515">
    <property type="term" value="F:4-(cytidine 5'-diphospho)-2-C-methyl-D-erythritol kinase activity"/>
    <property type="evidence" value="ECO:0007669"/>
    <property type="project" value="InterPro"/>
</dbReference>
<protein>
    <submittedName>
        <fullName evidence="6">Unannotated protein</fullName>
    </submittedName>
</protein>
<organism evidence="6">
    <name type="scientific">freshwater metagenome</name>
    <dbReference type="NCBI Taxonomy" id="449393"/>
    <lineage>
        <taxon>unclassified sequences</taxon>
        <taxon>metagenomes</taxon>
        <taxon>ecological metagenomes</taxon>
    </lineage>
</organism>
<gene>
    <name evidence="6" type="ORF">UFOPK1826_01374</name>
</gene>
<dbReference type="InterPro" id="IPR036554">
    <property type="entry name" value="GHMP_kinase_C_sf"/>
</dbReference>
<dbReference type="Pfam" id="PF00288">
    <property type="entry name" value="GHMP_kinases_N"/>
    <property type="match status" value="1"/>
</dbReference>
<dbReference type="AlphaFoldDB" id="A0A6J6HI40"/>
<dbReference type="SUPFAM" id="SSF55060">
    <property type="entry name" value="GHMP Kinase, C-terminal domain"/>
    <property type="match status" value="1"/>
</dbReference>
<dbReference type="InterPro" id="IPR006204">
    <property type="entry name" value="GHMP_kinase_N_dom"/>
</dbReference>